<proteinExistence type="predicted"/>
<protein>
    <submittedName>
        <fullName evidence="1">Uncharacterized protein</fullName>
    </submittedName>
</protein>
<dbReference type="Proteomes" id="UP000239757">
    <property type="component" value="Unassembled WGS sequence"/>
</dbReference>
<dbReference type="AlphaFoldDB" id="A0A2P5XYN4"/>
<evidence type="ECO:0000313" key="2">
    <source>
        <dbReference type="Proteomes" id="UP000239757"/>
    </source>
</evidence>
<dbReference type="EMBL" id="KZ663999">
    <property type="protein sequence ID" value="PPS08452.1"/>
    <property type="molecule type" value="Genomic_DNA"/>
</dbReference>
<organism evidence="1 2">
    <name type="scientific">Gossypium barbadense</name>
    <name type="common">Sea Island cotton</name>
    <name type="synonym">Hibiscus barbadensis</name>
    <dbReference type="NCBI Taxonomy" id="3634"/>
    <lineage>
        <taxon>Eukaryota</taxon>
        <taxon>Viridiplantae</taxon>
        <taxon>Streptophyta</taxon>
        <taxon>Embryophyta</taxon>
        <taxon>Tracheophyta</taxon>
        <taxon>Spermatophyta</taxon>
        <taxon>Magnoliopsida</taxon>
        <taxon>eudicotyledons</taxon>
        <taxon>Gunneridae</taxon>
        <taxon>Pentapetalae</taxon>
        <taxon>rosids</taxon>
        <taxon>malvids</taxon>
        <taxon>Malvales</taxon>
        <taxon>Malvaceae</taxon>
        <taxon>Malvoideae</taxon>
        <taxon>Gossypium</taxon>
    </lineage>
</organism>
<sequence>MEVNWVRRGILWQLDDLASRIRSLTVSGIETSKSSITPYSSLLVRYSQARRSSLLSSTSNSYVRGERRGVQGKVGKEGYQQCAGDKFSFDRSPGSKFLRWEIGEKSATGFSYSRHV</sequence>
<evidence type="ECO:0000313" key="1">
    <source>
        <dbReference type="EMBL" id="PPS08452.1"/>
    </source>
</evidence>
<accession>A0A2P5XYN4</accession>
<reference evidence="1 2" key="1">
    <citation type="submission" date="2015-01" db="EMBL/GenBank/DDBJ databases">
        <title>Genome of allotetraploid Gossypium barbadense reveals genomic plasticity and fiber elongation in cotton evolution.</title>
        <authorList>
            <person name="Chen X."/>
            <person name="Liu X."/>
            <person name="Zhao B."/>
            <person name="Zheng H."/>
            <person name="Hu Y."/>
            <person name="Lu G."/>
            <person name="Yang C."/>
            <person name="Chen J."/>
            <person name="Shan C."/>
            <person name="Zhang L."/>
            <person name="Zhou Y."/>
            <person name="Wang L."/>
            <person name="Guo W."/>
            <person name="Bai Y."/>
            <person name="Ruan J."/>
            <person name="Shangguan X."/>
            <person name="Mao Y."/>
            <person name="Jiang J."/>
            <person name="Zhu Y."/>
            <person name="Lei J."/>
            <person name="Kang H."/>
            <person name="Chen S."/>
            <person name="He X."/>
            <person name="Wang R."/>
            <person name="Wang Y."/>
            <person name="Chen J."/>
            <person name="Wang L."/>
            <person name="Yu S."/>
            <person name="Wang B."/>
            <person name="Wei J."/>
            <person name="Song S."/>
            <person name="Lu X."/>
            <person name="Gao Z."/>
            <person name="Gu W."/>
            <person name="Deng X."/>
            <person name="Ma D."/>
            <person name="Wang S."/>
            <person name="Liang W."/>
            <person name="Fang L."/>
            <person name="Cai C."/>
            <person name="Zhu X."/>
            <person name="Zhou B."/>
            <person name="Zhang Y."/>
            <person name="Chen Z."/>
            <person name="Xu S."/>
            <person name="Zhu R."/>
            <person name="Wang S."/>
            <person name="Zhang T."/>
            <person name="Zhao G."/>
        </authorList>
    </citation>
    <scope>NUCLEOTIDE SEQUENCE [LARGE SCALE GENOMIC DNA]</scope>
    <source>
        <strain evidence="2">cv. Xinhai21</strain>
        <tissue evidence="1">Leaf</tissue>
    </source>
</reference>
<name>A0A2P5XYN4_GOSBA</name>
<gene>
    <name evidence="1" type="ORF">GOBAR_AA12186</name>
</gene>